<dbReference type="PANTHER" id="PTHR31672">
    <property type="entry name" value="BNACNNG10540D PROTEIN"/>
    <property type="match status" value="1"/>
</dbReference>
<dbReference type="PANTHER" id="PTHR31672:SF13">
    <property type="entry name" value="F-BOX PROTEIN CPR30-LIKE"/>
    <property type="match status" value="1"/>
</dbReference>
<organism evidence="2 3">
    <name type="scientific">Papaver somniferum</name>
    <name type="common">Opium poppy</name>
    <dbReference type="NCBI Taxonomy" id="3469"/>
    <lineage>
        <taxon>Eukaryota</taxon>
        <taxon>Viridiplantae</taxon>
        <taxon>Streptophyta</taxon>
        <taxon>Embryophyta</taxon>
        <taxon>Tracheophyta</taxon>
        <taxon>Spermatophyta</taxon>
        <taxon>Magnoliopsida</taxon>
        <taxon>Ranunculales</taxon>
        <taxon>Papaveraceae</taxon>
        <taxon>Papaveroideae</taxon>
        <taxon>Papaver</taxon>
    </lineage>
</organism>
<dbReference type="Gene3D" id="1.20.1280.50">
    <property type="match status" value="1"/>
</dbReference>
<evidence type="ECO:0000313" key="2">
    <source>
        <dbReference type="EMBL" id="RZC75755.1"/>
    </source>
</evidence>
<dbReference type="SMART" id="SM00256">
    <property type="entry name" value="FBOX"/>
    <property type="match status" value="1"/>
</dbReference>
<evidence type="ECO:0000313" key="3">
    <source>
        <dbReference type="Proteomes" id="UP000316621"/>
    </source>
</evidence>
<protein>
    <recommendedName>
        <fullName evidence="1">F-box domain-containing protein</fullName>
    </recommendedName>
</protein>
<dbReference type="Proteomes" id="UP000316621">
    <property type="component" value="Chromosome 9"/>
</dbReference>
<dbReference type="InterPro" id="IPR001810">
    <property type="entry name" value="F-box_dom"/>
</dbReference>
<gene>
    <name evidence="2" type="ORF">C5167_000101</name>
</gene>
<reference evidence="2 3" key="1">
    <citation type="journal article" date="2018" name="Science">
        <title>The opium poppy genome and morphinan production.</title>
        <authorList>
            <person name="Guo L."/>
            <person name="Winzer T."/>
            <person name="Yang X."/>
            <person name="Li Y."/>
            <person name="Ning Z."/>
            <person name="He Z."/>
            <person name="Teodor R."/>
            <person name="Lu Y."/>
            <person name="Bowser T.A."/>
            <person name="Graham I.A."/>
            <person name="Ye K."/>
        </authorList>
    </citation>
    <scope>NUCLEOTIDE SEQUENCE [LARGE SCALE GENOMIC DNA]</scope>
    <source>
        <strain evidence="3">cv. HN1</strain>
        <tissue evidence="2">Leaves</tissue>
    </source>
</reference>
<dbReference type="EMBL" id="CM010723">
    <property type="protein sequence ID" value="RZC75755.1"/>
    <property type="molecule type" value="Genomic_DNA"/>
</dbReference>
<keyword evidence="3" id="KW-1185">Reference proteome</keyword>
<dbReference type="SUPFAM" id="SSF81383">
    <property type="entry name" value="F-box domain"/>
    <property type="match status" value="1"/>
</dbReference>
<feature type="domain" description="F-box" evidence="1">
    <location>
        <begin position="85"/>
        <end position="133"/>
    </location>
</feature>
<evidence type="ECO:0000259" key="1">
    <source>
        <dbReference type="PROSITE" id="PS50181"/>
    </source>
</evidence>
<dbReference type="PROSITE" id="PS50181">
    <property type="entry name" value="FBOX"/>
    <property type="match status" value="1"/>
</dbReference>
<dbReference type="Pfam" id="PF12937">
    <property type="entry name" value="F-box-like"/>
    <property type="match status" value="1"/>
</dbReference>
<name>A0A4Y7KV27_PAPSO</name>
<dbReference type="AlphaFoldDB" id="A0A4Y7KV27"/>
<dbReference type="InterPro" id="IPR050796">
    <property type="entry name" value="SCF_F-box_component"/>
</dbReference>
<dbReference type="InterPro" id="IPR036047">
    <property type="entry name" value="F-box-like_dom_sf"/>
</dbReference>
<proteinExistence type="predicted"/>
<accession>A0A4Y7KV27</accession>
<dbReference type="Gramene" id="RZC75755">
    <property type="protein sequence ID" value="RZC75755"/>
    <property type="gene ID" value="C5167_000101"/>
</dbReference>
<sequence length="331" mass="37666">MDFSESQHHDSPSPLTRTLQDFKMKIWGLGRLSSDVVGVTKWVILVKPSPSSICKGLKHPVYTRGEILTVQAPETQARNLCCIVYIPMDNLPKEVTLDILSRLPVESVLDCILVCKAWRDILQFRADNFFAGLHLQSQHSLQLMQQQEQHEQFLDHDSIHDCPNSEPMSFFGLDRHAFYYAEYHAASEIIDDKQPNYQAKRMNLKFPDAVHGFVGSCNGLICLSVKSNRLSGHDLWFLEKNEKTWSWRIVFSTRCIRIDNITGCNILAITKRDEILLGSLGKVILYNLKTRTSRMIADKKSIGSWQTPHSHGNSFVSLNALGESSVMTFLD</sequence>